<feature type="domain" description="BioF2-like acetyltransferase" evidence="1">
    <location>
        <begin position="152"/>
        <end position="283"/>
    </location>
</feature>
<name>A0A1G6XCJ8_9SPHI</name>
<evidence type="ECO:0000313" key="2">
    <source>
        <dbReference type="EMBL" id="SDD75939.1"/>
    </source>
</evidence>
<keyword evidence="3" id="KW-1185">Reference proteome</keyword>
<proteinExistence type="predicted"/>
<dbReference type="InterPro" id="IPR050644">
    <property type="entry name" value="PG_Glycine_Bridge_Synth"/>
</dbReference>
<dbReference type="Gene3D" id="3.40.630.30">
    <property type="match status" value="1"/>
</dbReference>
<gene>
    <name evidence="2" type="ORF">SAMN05216464_102488</name>
</gene>
<protein>
    <submittedName>
        <fullName evidence="2">Acetyltransferase (GNAT) domain-containing protein</fullName>
    </submittedName>
</protein>
<dbReference type="EMBL" id="FNAI01000002">
    <property type="protein sequence ID" value="SDD75939.1"/>
    <property type="molecule type" value="Genomic_DNA"/>
</dbReference>
<dbReference type="SUPFAM" id="SSF55729">
    <property type="entry name" value="Acyl-CoA N-acyltransferases (Nat)"/>
    <property type="match status" value="1"/>
</dbReference>
<dbReference type="GO" id="GO:0016740">
    <property type="term" value="F:transferase activity"/>
    <property type="evidence" value="ECO:0007669"/>
    <property type="project" value="UniProtKB-KW"/>
</dbReference>
<reference evidence="2 3" key="1">
    <citation type="submission" date="2016-10" db="EMBL/GenBank/DDBJ databases">
        <authorList>
            <person name="de Groot N.N."/>
        </authorList>
    </citation>
    <scope>NUCLEOTIDE SEQUENCE [LARGE SCALE GENOMIC DNA]</scope>
    <source>
        <strain evidence="2 3">47C3B</strain>
    </source>
</reference>
<dbReference type="OrthoDB" id="9785911at2"/>
<dbReference type="Proteomes" id="UP000199072">
    <property type="component" value="Unassembled WGS sequence"/>
</dbReference>
<dbReference type="Pfam" id="PF13480">
    <property type="entry name" value="Acetyltransf_6"/>
    <property type="match status" value="1"/>
</dbReference>
<dbReference type="STRING" id="1391627.SAMN05216464_102488"/>
<dbReference type="InterPro" id="IPR016181">
    <property type="entry name" value="Acyl_CoA_acyltransferase"/>
</dbReference>
<accession>A0A1G6XCJ8</accession>
<dbReference type="InterPro" id="IPR038740">
    <property type="entry name" value="BioF2-like_GNAT_dom"/>
</dbReference>
<dbReference type="RefSeq" id="WP_091146571.1">
    <property type="nucleotide sequence ID" value="NZ_FNAI01000002.1"/>
</dbReference>
<evidence type="ECO:0000259" key="1">
    <source>
        <dbReference type="Pfam" id="PF13480"/>
    </source>
</evidence>
<dbReference type="AlphaFoldDB" id="A0A1G6XCJ8"/>
<dbReference type="PANTHER" id="PTHR36174">
    <property type="entry name" value="LIPID II:GLYCINE GLYCYLTRANSFERASE"/>
    <property type="match status" value="1"/>
</dbReference>
<keyword evidence="2" id="KW-0808">Transferase</keyword>
<sequence length="341" mass="39937">MVKIFTLPNKEEWISYVGNAAEYDFYHTWHYHSLETAGTPVLFIYEQAETYIGFPLLRRKIPVSDYSDLTCVYGFSGPFSNKKFGEIDEVMMENFKTAFNNFLINEKYVSVFVRLHPFYKQQKLLEKFGGIHENGKTVVLDLSVTIDEQRKKYRQSTMDAIKHAWRKGFTIVDETNAAGMKTFVEIYTDNMKRVGATSYYMFNENYFSEILNTSEYEARILTVYYNDVSIASTIVTFTNGIIQAHLVGTRAEYLHHSPTKFLADYITQIGREKGMKYYNLGGGLGFKNDKLFEWKSAFSDLHLDFKTWRYIVNPEVYRKLLQDKGIEENTEVDFFPLYRYA</sequence>
<evidence type="ECO:0000313" key="3">
    <source>
        <dbReference type="Proteomes" id="UP000199072"/>
    </source>
</evidence>
<organism evidence="2 3">
    <name type="scientific">Mucilaginibacter pineti</name>
    <dbReference type="NCBI Taxonomy" id="1391627"/>
    <lineage>
        <taxon>Bacteria</taxon>
        <taxon>Pseudomonadati</taxon>
        <taxon>Bacteroidota</taxon>
        <taxon>Sphingobacteriia</taxon>
        <taxon>Sphingobacteriales</taxon>
        <taxon>Sphingobacteriaceae</taxon>
        <taxon>Mucilaginibacter</taxon>
    </lineage>
</organism>
<dbReference type="PANTHER" id="PTHR36174:SF1">
    <property type="entry name" value="LIPID II:GLYCINE GLYCYLTRANSFERASE"/>
    <property type="match status" value="1"/>
</dbReference>